<accession>A0A9W6GLB8</accession>
<feature type="region of interest" description="Disordered" evidence="1">
    <location>
        <begin position="43"/>
        <end position="70"/>
    </location>
</feature>
<protein>
    <recommendedName>
        <fullName evidence="5">Pentapeptide MXKDX repeat protein</fullName>
    </recommendedName>
</protein>
<comment type="caution">
    <text evidence="3">The sequence shown here is derived from an EMBL/GenBank/DDBJ whole genome shotgun (WGS) entry which is preliminary data.</text>
</comment>
<feature type="signal peptide" evidence="2">
    <location>
        <begin position="1"/>
        <end position="24"/>
    </location>
</feature>
<feature type="compositionally biased region" description="Basic and acidic residues" evidence="1">
    <location>
        <begin position="47"/>
        <end position="70"/>
    </location>
</feature>
<gene>
    <name evidence="3" type="ORF">PM10SUCC1_14300</name>
</gene>
<proteinExistence type="predicted"/>
<dbReference type="Proteomes" id="UP001144471">
    <property type="component" value="Unassembled WGS sequence"/>
</dbReference>
<dbReference type="EMBL" id="BSDY01000005">
    <property type="protein sequence ID" value="GLI55916.1"/>
    <property type="molecule type" value="Genomic_DNA"/>
</dbReference>
<keyword evidence="4" id="KW-1185">Reference proteome</keyword>
<evidence type="ECO:0000313" key="4">
    <source>
        <dbReference type="Proteomes" id="UP001144471"/>
    </source>
</evidence>
<evidence type="ECO:0000256" key="1">
    <source>
        <dbReference type="SAM" id="MobiDB-lite"/>
    </source>
</evidence>
<evidence type="ECO:0008006" key="5">
    <source>
        <dbReference type="Google" id="ProtNLM"/>
    </source>
</evidence>
<evidence type="ECO:0000313" key="3">
    <source>
        <dbReference type="EMBL" id="GLI55916.1"/>
    </source>
</evidence>
<evidence type="ECO:0000256" key="2">
    <source>
        <dbReference type="SAM" id="SignalP"/>
    </source>
</evidence>
<sequence>MKRMFMLMAGVVFSATLFSAEVYADDTSDNLKKASDILDILADDDDNDKHKDGPGNSKNARDNHGQNKKK</sequence>
<keyword evidence="2" id="KW-0732">Signal</keyword>
<name>A0A9W6GLB8_9FUSO</name>
<dbReference type="RefSeq" id="WP_281834726.1">
    <property type="nucleotide sequence ID" value="NZ_BSDY01000005.1"/>
</dbReference>
<organism evidence="3 4">
    <name type="scientific">Propionigenium maris DSM 9537</name>
    <dbReference type="NCBI Taxonomy" id="1123000"/>
    <lineage>
        <taxon>Bacteria</taxon>
        <taxon>Fusobacteriati</taxon>
        <taxon>Fusobacteriota</taxon>
        <taxon>Fusobacteriia</taxon>
        <taxon>Fusobacteriales</taxon>
        <taxon>Fusobacteriaceae</taxon>
        <taxon>Propionigenium</taxon>
    </lineage>
</organism>
<reference evidence="3" key="1">
    <citation type="submission" date="2022-12" db="EMBL/GenBank/DDBJ databases">
        <title>Reference genome sequencing for broad-spectrum identification of bacterial and archaeal isolates by mass spectrometry.</title>
        <authorList>
            <person name="Sekiguchi Y."/>
            <person name="Tourlousse D.M."/>
        </authorList>
    </citation>
    <scope>NUCLEOTIDE SEQUENCE</scope>
    <source>
        <strain evidence="3">10succ1</strain>
    </source>
</reference>
<dbReference type="AlphaFoldDB" id="A0A9W6GLB8"/>
<feature type="chain" id="PRO_5040788409" description="Pentapeptide MXKDX repeat protein" evidence="2">
    <location>
        <begin position="25"/>
        <end position="70"/>
    </location>
</feature>